<feature type="region of interest" description="Disordered" evidence="2">
    <location>
        <begin position="20"/>
        <end position="63"/>
    </location>
</feature>
<dbReference type="SUPFAM" id="SSF48452">
    <property type="entry name" value="TPR-like"/>
    <property type="match status" value="1"/>
</dbReference>
<keyword evidence="3" id="KW-0732">Signal</keyword>
<feature type="chain" id="PRO_5017718546" description="Outer membrane protein assembly factor BamD" evidence="3">
    <location>
        <begin position="23"/>
        <end position="383"/>
    </location>
</feature>
<evidence type="ECO:0008006" key="6">
    <source>
        <dbReference type="Google" id="ProtNLM"/>
    </source>
</evidence>
<name>A0A3E0X2L2_9GAMM</name>
<keyword evidence="1" id="KW-0802">TPR repeat</keyword>
<accession>A0A3E0X2L2</accession>
<proteinExistence type="predicted"/>
<feature type="repeat" description="TPR" evidence="1">
    <location>
        <begin position="134"/>
        <end position="167"/>
    </location>
</feature>
<dbReference type="InterPro" id="IPR019734">
    <property type="entry name" value="TPR_rpt"/>
</dbReference>
<keyword evidence="5" id="KW-1185">Reference proteome</keyword>
<dbReference type="RefSeq" id="WP_116347427.1">
    <property type="nucleotide sequence ID" value="NZ_NFZW01000002.1"/>
</dbReference>
<feature type="repeat" description="TPR" evidence="1">
    <location>
        <begin position="171"/>
        <end position="204"/>
    </location>
</feature>
<feature type="signal peptide" evidence="3">
    <location>
        <begin position="1"/>
        <end position="22"/>
    </location>
</feature>
<feature type="compositionally biased region" description="Polar residues" evidence="2">
    <location>
        <begin position="44"/>
        <end position="58"/>
    </location>
</feature>
<dbReference type="Pfam" id="PF13432">
    <property type="entry name" value="TPR_16"/>
    <property type="match status" value="2"/>
</dbReference>
<evidence type="ECO:0000256" key="1">
    <source>
        <dbReference type="PROSITE-ProRule" id="PRU00339"/>
    </source>
</evidence>
<dbReference type="InterPro" id="IPR011990">
    <property type="entry name" value="TPR-like_helical_dom_sf"/>
</dbReference>
<evidence type="ECO:0000313" key="5">
    <source>
        <dbReference type="Proteomes" id="UP000256763"/>
    </source>
</evidence>
<dbReference type="PROSITE" id="PS50005">
    <property type="entry name" value="TPR"/>
    <property type="match status" value="3"/>
</dbReference>
<feature type="repeat" description="TPR" evidence="1">
    <location>
        <begin position="291"/>
        <end position="324"/>
    </location>
</feature>
<evidence type="ECO:0000256" key="3">
    <source>
        <dbReference type="SAM" id="SignalP"/>
    </source>
</evidence>
<dbReference type="AlphaFoldDB" id="A0A3E0X2L2"/>
<dbReference type="EMBL" id="NFZW01000002">
    <property type="protein sequence ID" value="RFA38881.1"/>
    <property type="molecule type" value="Genomic_DNA"/>
</dbReference>
<evidence type="ECO:0000256" key="2">
    <source>
        <dbReference type="SAM" id="MobiDB-lite"/>
    </source>
</evidence>
<comment type="caution">
    <text evidence="4">The sequence shown here is derived from an EMBL/GenBank/DDBJ whole genome shotgun (WGS) entry which is preliminary data.</text>
</comment>
<gene>
    <name evidence="4" type="ORF">CAL65_02980</name>
</gene>
<evidence type="ECO:0000313" key="4">
    <source>
        <dbReference type="EMBL" id="RFA38881.1"/>
    </source>
</evidence>
<organism evidence="4 5">
    <name type="scientific">Alkalilimnicola ehrlichii</name>
    <dbReference type="NCBI Taxonomy" id="351052"/>
    <lineage>
        <taxon>Bacteria</taxon>
        <taxon>Pseudomonadati</taxon>
        <taxon>Pseudomonadota</taxon>
        <taxon>Gammaproteobacteria</taxon>
        <taxon>Chromatiales</taxon>
        <taxon>Ectothiorhodospiraceae</taxon>
        <taxon>Alkalilimnicola</taxon>
    </lineage>
</organism>
<dbReference type="SMART" id="SM00028">
    <property type="entry name" value="TPR"/>
    <property type="match status" value="4"/>
</dbReference>
<dbReference type="Pfam" id="PF13174">
    <property type="entry name" value="TPR_6"/>
    <property type="match status" value="1"/>
</dbReference>
<dbReference type="PROSITE" id="PS51257">
    <property type="entry name" value="PROKAR_LIPOPROTEIN"/>
    <property type="match status" value="1"/>
</dbReference>
<protein>
    <recommendedName>
        <fullName evidence="6">Outer membrane protein assembly factor BamD</fullName>
    </recommendedName>
</protein>
<reference evidence="5" key="1">
    <citation type="submission" date="2017-05" db="EMBL/GenBank/DDBJ databases">
        <authorList>
            <person name="Sharma S."/>
            <person name="Sidhu C."/>
            <person name="Pinnaka A.K."/>
        </authorList>
    </citation>
    <scope>NUCLEOTIDE SEQUENCE [LARGE SCALE GENOMIC DNA]</scope>
    <source>
        <strain evidence="5">AK93</strain>
    </source>
</reference>
<dbReference type="Proteomes" id="UP000256763">
    <property type="component" value="Unassembled WGS sequence"/>
</dbReference>
<sequence length="383" mass="43999">MTRRITLSICLLWLLAACSSTPEPEPSTIGSLEQAAEPERSTEADTQQAAEASQQLPTDTGDRRRAIEAYERFLEEAPSSELRAEAMRRLADLRFEESEEQAAEAASDSQEIPQEVIDLYEQRLREHPEHPDNDQVLYQLSRAYDYRQDREAAMRALEQLVREHPNSPLLAEAHFRRGESYFMARDFAQAAAAYEDVLALGEETYFYDQALYKLAWSQFRLSQYEHSIDTFMTLLEFSAVEDRIDPEALTGAERERAEDALRAVALGFSYLDGAEAITHYFDTRGRRDDEDVIYRQLANQYLAKERYSDAATTFRAYVEQNPRDHRAPGMQLHVIESYRRGNFPSRVLAAKREFVELFDFDSPFWDAAKRPTTRALSNSSKAA</sequence>
<dbReference type="Gene3D" id="1.25.40.10">
    <property type="entry name" value="Tetratricopeptide repeat domain"/>
    <property type="match status" value="3"/>
</dbReference>